<proteinExistence type="predicted"/>
<organism evidence="1 2">
    <name type="scientific">Campylobacter fetus</name>
    <dbReference type="NCBI Taxonomy" id="196"/>
    <lineage>
        <taxon>Bacteria</taxon>
        <taxon>Pseudomonadati</taxon>
        <taxon>Campylobacterota</taxon>
        <taxon>Epsilonproteobacteria</taxon>
        <taxon>Campylobacterales</taxon>
        <taxon>Campylobacteraceae</taxon>
        <taxon>Campylobacter</taxon>
    </lineage>
</organism>
<evidence type="ECO:0000313" key="2">
    <source>
        <dbReference type="Proteomes" id="UP000535509"/>
    </source>
</evidence>
<keyword evidence="2" id="KW-1185">Reference proteome</keyword>
<protein>
    <submittedName>
        <fullName evidence="1">Uncharacterized protein</fullName>
    </submittedName>
</protein>
<name>A0A5L4VPI5_CAMFE</name>
<dbReference type="EMBL" id="AABTCC010000003">
    <property type="protein sequence ID" value="EAI8858600.1"/>
    <property type="molecule type" value="Genomic_DNA"/>
</dbReference>
<accession>A0A5L4VPI5</accession>
<dbReference type="Proteomes" id="UP000535509">
    <property type="component" value="Unassembled WGS sequence"/>
</dbReference>
<evidence type="ECO:0000313" key="1">
    <source>
        <dbReference type="EMBL" id="EAI8858600.1"/>
    </source>
</evidence>
<dbReference type="RefSeq" id="WP_011731786.1">
    <property type="nucleotide sequence ID" value="NZ_AACCWO020000042.1"/>
</dbReference>
<sequence>MRFIILLFATLPLFGVNLLTYNIYERGDRVDIMLSFDSPYDGSIKQQVAGDKTSLMLSDLNVEEQIDKSINSSILQNIFISSPNKLSTLVELKSNLPIAITASKTPDKFGLRIRVANIKTNQNQAAIPSNIQTKDNTVVSADIDSRYISVIVVLLILFFISFIIKKRLAKPKNDILFTIGDNIDKKPIQPSEPKEPIKQDINRNSAFSVSDPSPTKTEEIKTPSWELKTDDGGVEVIYEKSIDNTNKVALLSYENRKYLVLVGSSNVLLDKFGEDKIRDKEDFEVFFEENRQKLGRYLEDRKNSLSSYKDMMSKE</sequence>
<comment type="caution">
    <text evidence="1">The sequence shown here is derived from an EMBL/GenBank/DDBJ whole genome shotgun (WGS) entry which is preliminary data.</text>
</comment>
<gene>
    <name evidence="1" type="ORF">CX802_01875</name>
</gene>
<dbReference type="OMA" id="NIYERTD"/>
<dbReference type="GeneID" id="61064200"/>
<dbReference type="AlphaFoldDB" id="A0A5L4VPI5"/>
<reference evidence="1 2" key="1">
    <citation type="submission" date="2018-06" db="EMBL/GenBank/DDBJ databases">
        <authorList>
            <consortium name="PulseNet: The National Subtyping Network for Foodborne Disease Surveillance"/>
            <person name="Tarr C.L."/>
            <person name="Trees E."/>
            <person name="Katz L.S."/>
            <person name="Carleton-Romer H.A."/>
            <person name="Stroika S."/>
            <person name="Kucerova Z."/>
            <person name="Roache K.F."/>
            <person name="Sabol A.L."/>
            <person name="Besser J."/>
            <person name="Gerner-Smidt P."/>
        </authorList>
    </citation>
    <scope>NUCLEOTIDE SEQUENCE [LARGE SCALE GENOMIC DNA]</scope>
    <source>
        <strain evidence="1 2">PNUSAC001503</strain>
    </source>
</reference>